<accession>A0ABS0HMV0</accession>
<evidence type="ECO:0000256" key="5">
    <source>
        <dbReference type="ARBA" id="ARBA00022553"/>
    </source>
</evidence>
<dbReference type="InterPro" id="IPR035965">
    <property type="entry name" value="PAS-like_dom_sf"/>
</dbReference>
<dbReference type="SUPFAM" id="SSF55785">
    <property type="entry name" value="PYP-like sensor domain (PAS domain)"/>
    <property type="match status" value="3"/>
</dbReference>
<evidence type="ECO:0000256" key="15">
    <source>
        <dbReference type="ARBA" id="ARBA00023026"/>
    </source>
</evidence>
<sequence length="653" mass="72660">MSADLLEGQSPPLTAREDLRVPAASAAVPWLQGGGEMGQCIRAHDWASTSLGPLLSWPQCLRTIADLMLNSQQPVFILWGADLTFLYNDSFGPILGPKHPAALGKSFSEVWPETCDRETWDRQRTIIQSALSGEAQDAAEHSPSSGERLGWPIGGFTFSWAPVRNEAGKVAGIYCSGNEVVGRAPMEEHLRQVKEAARIGSFEFDRETGKAIASPEYLELYGLPDDRSDSFSYEQWFGLLHPEDRPWIESETRKAVIDPACRQLEYDFRIIRADTGEMRWVKARTKLIRDADGRFIRSLGAQWDITAAKDAETALRESEERYRSFITHSSEGIWLLEFSPPLDTSLPVEEQVELAYRNGRFVDCNDAMARMYGLARAEDLIGKTLEFPLPSSDPEARAYLAGIVSSGYSVSGVESVEQDATGNFKYFDNSMIPVIEDSQLKRLWGIQRDITDRKKAEEQRTLLINELNHRVKNTLATVQSIASQTLRNAPTMQDAKEAFEGRLMALARVHDVLTTENWEGAELRNIVAQALAPYRSFGEDRLRIEGPEIRLSPRIALALSMALQELTTNAVKHGALSNATGRVDIVWNIARAEPGGRLHLRWQESGGPLVQAPARQGFGSRLIERSLARELNGDVQITFHPEGVLCTVDAPLA</sequence>
<keyword evidence="16" id="KW-0675">Receptor</keyword>
<evidence type="ECO:0000256" key="11">
    <source>
        <dbReference type="ARBA" id="ARBA00022741"/>
    </source>
</evidence>
<dbReference type="InterPro" id="IPR000014">
    <property type="entry name" value="PAS"/>
</dbReference>
<dbReference type="Pfam" id="PF07536">
    <property type="entry name" value="HWE_HK"/>
    <property type="match status" value="1"/>
</dbReference>
<dbReference type="SMART" id="SM00911">
    <property type="entry name" value="HWE_HK"/>
    <property type="match status" value="1"/>
</dbReference>
<dbReference type="RefSeq" id="WP_196262221.1">
    <property type="nucleotide sequence ID" value="NZ_JADQDN010000001.1"/>
</dbReference>
<keyword evidence="12" id="KW-0418">Kinase</keyword>
<evidence type="ECO:0000256" key="7">
    <source>
        <dbReference type="ARBA" id="ARBA00022630"/>
    </source>
</evidence>
<dbReference type="Pfam" id="PF08447">
    <property type="entry name" value="PAS_3"/>
    <property type="match status" value="1"/>
</dbReference>
<dbReference type="InterPro" id="IPR013655">
    <property type="entry name" value="PAS_fold_3"/>
</dbReference>
<gene>
    <name evidence="18" type="ORF">I2H36_02070</name>
</gene>
<comment type="catalytic activity">
    <reaction evidence="1">
        <text>ATP + protein L-histidine = ADP + protein N-phospho-L-histidine.</text>
        <dbReference type="EC" id="2.7.13.3"/>
    </reaction>
</comment>
<dbReference type="InterPro" id="IPR001610">
    <property type="entry name" value="PAC"/>
</dbReference>
<dbReference type="PANTHER" id="PTHR41523:SF7">
    <property type="entry name" value="HISTIDINE KINASE"/>
    <property type="match status" value="1"/>
</dbReference>
<dbReference type="Gene3D" id="3.30.565.10">
    <property type="entry name" value="Histidine kinase-like ATPase, C-terminal domain"/>
    <property type="match status" value="1"/>
</dbReference>
<proteinExistence type="predicted"/>
<dbReference type="Gene3D" id="2.10.70.100">
    <property type="match status" value="1"/>
</dbReference>
<feature type="domain" description="PAC" evidence="17">
    <location>
        <begin position="264"/>
        <end position="317"/>
    </location>
</feature>
<name>A0ABS0HMV0_9HYPH</name>
<keyword evidence="13" id="KW-0067">ATP-binding</keyword>
<evidence type="ECO:0000256" key="9">
    <source>
        <dbReference type="ARBA" id="ARBA00022679"/>
    </source>
</evidence>
<dbReference type="InterPro" id="IPR011102">
    <property type="entry name" value="Sig_transdc_His_kinase_HWE"/>
</dbReference>
<evidence type="ECO:0000256" key="2">
    <source>
        <dbReference type="ARBA" id="ARBA00012438"/>
    </source>
</evidence>
<evidence type="ECO:0000256" key="14">
    <source>
        <dbReference type="ARBA" id="ARBA00022991"/>
    </source>
</evidence>
<dbReference type="Pfam" id="PF08448">
    <property type="entry name" value="PAS_4"/>
    <property type="match status" value="1"/>
</dbReference>
<dbReference type="PROSITE" id="PS50113">
    <property type="entry name" value="PAC"/>
    <property type="match status" value="1"/>
</dbReference>
<keyword evidence="14" id="KW-0157">Chromophore</keyword>
<keyword evidence="5" id="KW-0597">Phosphoprotein</keyword>
<comment type="caution">
    <text evidence="18">The sequence shown here is derived from an EMBL/GenBank/DDBJ whole genome shotgun (WGS) entry which is preliminary data.</text>
</comment>
<keyword evidence="15" id="KW-0843">Virulence</keyword>
<evidence type="ECO:0000256" key="13">
    <source>
        <dbReference type="ARBA" id="ARBA00022840"/>
    </source>
</evidence>
<dbReference type="CDD" id="cd00130">
    <property type="entry name" value="PAS"/>
    <property type="match status" value="1"/>
</dbReference>
<organism evidence="18 19">
    <name type="scientific">Microvirga terrestris</name>
    <dbReference type="NCBI Taxonomy" id="2791024"/>
    <lineage>
        <taxon>Bacteria</taxon>
        <taxon>Pseudomonadati</taxon>
        <taxon>Pseudomonadota</taxon>
        <taxon>Alphaproteobacteria</taxon>
        <taxon>Hyphomicrobiales</taxon>
        <taxon>Methylobacteriaceae</taxon>
        <taxon>Microvirga</taxon>
    </lineage>
</organism>
<dbReference type="Proteomes" id="UP000611708">
    <property type="component" value="Unassembled WGS sequence"/>
</dbReference>
<dbReference type="InterPro" id="IPR036890">
    <property type="entry name" value="HATPase_C_sf"/>
</dbReference>
<evidence type="ECO:0000256" key="1">
    <source>
        <dbReference type="ARBA" id="ARBA00000085"/>
    </source>
</evidence>
<evidence type="ECO:0000313" key="19">
    <source>
        <dbReference type="Proteomes" id="UP000611708"/>
    </source>
</evidence>
<evidence type="ECO:0000256" key="6">
    <source>
        <dbReference type="ARBA" id="ARBA00022606"/>
    </source>
</evidence>
<evidence type="ECO:0000259" key="17">
    <source>
        <dbReference type="PROSITE" id="PS50113"/>
    </source>
</evidence>
<keyword evidence="9" id="KW-0808">Transferase</keyword>
<protein>
    <recommendedName>
        <fullName evidence="3">Blue-light-activated histidine kinase</fullName>
        <ecNumber evidence="2">2.7.13.3</ecNumber>
    </recommendedName>
</protein>
<keyword evidence="4" id="KW-0600">Photoreceptor protein</keyword>
<keyword evidence="10" id="KW-0677">Repeat</keyword>
<dbReference type="NCBIfam" id="TIGR00229">
    <property type="entry name" value="sensory_box"/>
    <property type="match status" value="2"/>
</dbReference>
<keyword evidence="11" id="KW-0547">Nucleotide-binding</keyword>
<dbReference type="Pfam" id="PF13426">
    <property type="entry name" value="PAS_9"/>
    <property type="match status" value="1"/>
</dbReference>
<keyword evidence="6" id="KW-0716">Sensory transduction</keyword>
<dbReference type="EC" id="2.7.13.3" evidence="2"/>
<evidence type="ECO:0000256" key="3">
    <source>
        <dbReference type="ARBA" id="ARBA00021740"/>
    </source>
</evidence>
<keyword evidence="7" id="KW-0285">Flavoprotein</keyword>
<evidence type="ECO:0000256" key="16">
    <source>
        <dbReference type="ARBA" id="ARBA00023170"/>
    </source>
</evidence>
<keyword evidence="8" id="KW-0288">FMN</keyword>
<dbReference type="Gene3D" id="3.30.450.20">
    <property type="entry name" value="PAS domain"/>
    <property type="match status" value="3"/>
</dbReference>
<dbReference type="SMART" id="SM00086">
    <property type="entry name" value="PAC"/>
    <property type="match status" value="2"/>
</dbReference>
<dbReference type="EMBL" id="JADQDN010000001">
    <property type="protein sequence ID" value="MBF9194812.1"/>
    <property type="molecule type" value="Genomic_DNA"/>
</dbReference>
<evidence type="ECO:0000256" key="10">
    <source>
        <dbReference type="ARBA" id="ARBA00022737"/>
    </source>
</evidence>
<evidence type="ECO:0000256" key="8">
    <source>
        <dbReference type="ARBA" id="ARBA00022643"/>
    </source>
</evidence>
<evidence type="ECO:0000313" key="18">
    <source>
        <dbReference type="EMBL" id="MBF9194812.1"/>
    </source>
</evidence>
<dbReference type="InterPro" id="IPR013656">
    <property type="entry name" value="PAS_4"/>
</dbReference>
<keyword evidence="19" id="KW-1185">Reference proteome</keyword>
<dbReference type="PANTHER" id="PTHR41523">
    <property type="entry name" value="TWO-COMPONENT SYSTEM SENSOR PROTEIN"/>
    <property type="match status" value="1"/>
</dbReference>
<reference evidence="18 19" key="1">
    <citation type="submission" date="2020-11" db="EMBL/GenBank/DDBJ databases">
        <authorList>
            <person name="Kim M.K."/>
        </authorList>
    </citation>
    <scope>NUCLEOTIDE SEQUENCE [LARGE SCALE GENOMIC DNA]</scope>
    <source>
        <strain evidence="18 19">BT290</strain>
    </source>
</reference>
<evidence type="ECO:0000256" key="4">
    <source>
        <dbReference type="ARBA" id="ARBA00022543"/>
    </source>
</evidence>
<dbReference type="InterPro" id="IPR000700">
    <property type="entry name" value="PAS-assoc_C"/>
</dbReference>
<evidence type="ECO:0000256" key="12">
    <source>
        <dbReference type="ARBA" id="ARBA00022777"/>
    </source>
</evidence>